<sequence>MRYLIPFTLFITSISLINYSYQYGLETSQGSNGVTLLNLTRYNAKNLEVAADGNFTANLKLNEGTDTTRFTLRTLDLAMNRMQEHPHSTYHLIKAGVPYVKLASENIDVKYGEGVSVKLSSQHIEKMQKANVELRFPQNIFTLEDVKVSSELQQLLDNQGLEGKISTSISTIGNNVVLGIQLELSGQIEGSHEMPLLDLSYSVKENHTTYAKWIHNINITKATVQNEDGSHDVQRFGQGFNILPTQYRN</sequence>
<dbReference type="EMBL" id="CP020880">
    <property type="protein sequence ID" value="ART77177.1"/>
    <property type="molecule type" value="Genomic_DNA"/>
</dbReference>
<keyword evidence="2" id="KW-1185">Reference proteome</keyword>
<evidence type="ECO:0000313" key="2">
    <source>
        <dbReference type="Proteomes" id="UP000195573"/>
    </source>
</evidence>
<reference evidence="1 2" key="1">
    <citation type="submission" date="2017-04" db="EMBL/GenBank/DDBJ databases">
        <title>Complete Genome Sequence of the Bacillus horikoshii 20a strain from Cuatro Cienegas, Coahuila, Mexico.</title>
        <authorList>
            <person name="Zarza E."/>
            <person name="Alcaraz L.D."/>
            <person name="Aguilar-Salinas B."/>
            <person name="Islas A."/>
            <person name="Olmedo-Alvarez G."/>
        </authorList>
    </citation>
    <scope>NUCLEOTIDE SEQUENCE [LARGE SCALE GENOMIC DNA]</scope>
    <source>
        <strain evidence="1 2">20a</strain>
    </source>
</reference>
<dbReference type="Proteomes" id="UP000195573">
    <property type="component" value="Chromosome"/>
</dbReference>
<name>A0ABM6KL14_9BACI</name>
<protein>
    <submittedName>
        <fullName evidence="1">Uncharacterized protein</fullName>
    </submittedName>
</protein>
<gene>
    <name evidence="1" type="ORF">B4U37_14465</name>
</gene>
<proteinExistence type="predicted"/>
<accession>A0ABM6KL14</accession>
<organism evidence="1 2">
    <name type="scientific">Sutcliffiella horikoshii</name>
    <dbReference type="NCBI Taxonomy" id="79883"/>
    <lineage>
        <taxon>Bacteria</taxon>
        <taxon>Bacillati</taxon>
        <taxon>Bacillota</taxon>
        <taxon>Bacilli</taxon>
        <taxon>Bacillales</taxon>
        <taxon>Bacillaceae</taxon>
        <taxon>Sutcliffiella</taxon>
    </lineage>
</organism>
<evidence type="ECO:0000313" key="1">
    <source>
        <dbReference type="EMBL" id="ART77177.1"/>
    </source>
</evidence>